<gene>
    <name evidence="9" type="primary">LOC106478123</name>
</gene>
<feature type="compositionally biased region" description="Polar residues" evidence="6">
    <location>
        <begin position="233"/>
        <end position="248"/>
    </location>
</feature>
<evidence type="ECO:0000313" key="9">
    <source>
        <dbReference type="RefSeq" id="XP_013794089.1"/>
    </source>
</evidence>
<protein>
    <submittedName>
        <fullName evidence="9">Transcription factor AP-4-like isoform X1</fullName>
    </submittedName>
</protein>
<name>A0ABM1C4P2_LIMPO</name>
<feature type="region of interest" description="Disordered" evidence="6">
    <location>
        <begin position="119"/>
        <end position="165"/>
    </location>
</feature>
<accession>A0ABM1C4P2</accession>
<evidence type="ECO:0000256" key="3">
    <source>
        <dbReference type="ARBA" id="ARBA00023125"/>
    </source>
</evidence>
<dbReference type="InterPro" id="IPR036638">
    <property type="entry name" value="HLH_DNA-bd_sf"/>
</dbReference>
<dbReference type="PANTHER" id="PTHR15741:SF27">
    <property type="entry name" value="TRANSCRIPTION FACTOR AP-4"/>
    <property type="match status" value="1"/>
</dbReference>
<feature type="region of interest" description="Disordered" evidence="6">
    <location>
        <begin position="233"/>
        <end position="275"/>
    </location>
</feature>
<dbReference type="PROSITE" id="PS50888">
    <property type="entry name" value="BHLH"/>
    <property type="match status" value="1"/>
</dbReference>
<dbReference type="SUPFAM" id="SSF47459">
    <property type="entry name" value="HLH, helix-loop-helix DNA-binding domain"/>
    <property type="match status" value="1"/>
</dbReference>
<evidence type="ECO:0000256" key="1">
    <source>
        <dbReference type="ARBA" id="ARBA00004123"/>
    </source>
</evidence>
<keyword evidence="3" id="KW-0238">DNA-binding</keyword>
<feature type="domain" description="BHLH" evidence="7">
    <location>
        <begin position="48"/>
        <end position="99"/>
    </location>
</feature>
<dbReference type="Gene3D" id="4.10.280.10">
    <property type="entry name" value="Helix-loop-helix DNA-binding domain"/>
    <property type="match status" value="1"/>
</dbReference>
<dbReference type="RefSeq" id="XP_013794089.1">
    <property type="nucleotide sequence ID" value="XM_013938635.2"/>
</dbReference>
<evidence type="ECO:0000256" key="2">
    <source>
        <dbReference type="ARBA" id="ARBA00023015"/>
    </source>
</evidence>
<proteinExistence type="predicted"/>
<keyword evidence="8" id="KW-1185">Reference proteome</keyword>
<sequence length="418" mass="47158">MALYSRNSEKRRIFNELKRQQDEVIGGMCRLGNRPISPKSQMEQEKRIRREIANSNERRRMKSINAGFQSLRQLLPQQDGEKLSKAAILQNTAEYIYQLEQEKARLLVQNCQLKRMLNSQMNVDSDGSSSDSPLPKRKKTDTAVESSDEGIGSMSPRGSTSNMTEEMKQEMIDLRDRLHREHQLQIEHEKQTHSLDIQMYDDQVPGTIEQHLPEKAKVEQHYSYILNKEHLSSPTAGVSQNESDSSEGSVPLPLTDIPEDLSGKSSTVLSSHSSDTEMVSSSQLYVLDSSVLTSKPIHLVSNEVCISHLKPANTKEPTQYATLSRTYQANSTSRQNLETIVEAIRHLEGDHMFRDDPEPFSKPESERTVSDNVSSNELLTDPFQILCETTKSSALHSQVFQCSSSTQTRPGVIVTNHS</sequence>
<dbReference type="InterPro" id="IPR052207">
    <property type="entry name" value="Max-like/E-box_TFs"/>
</dbReference>
<keyword evidence="5" id="KW-0539">Nucleus</keyword>
<organism evidence="8 9">
    <name type="scientific">Limulus polyphemus</name>
    <name type="common">Atlantic horseshoe crab</name>
    <dbReference type="NCBI Taxonomy" id="6850"/>
    <lineage>
        <taxon>Eukaryota</taxon>
        <taxon>Metazoa</taxon>
        <taxon>Ecdysozoa</taxon>
        <taxon>Arthropoda</taxon>
        <taxon>Chelicerata</taxon>
        <taxon>Merostomata</taxon>
        <taxon>Xiphosura</taxon>
        <taxon>Limulidae</taxon>
        <taxon>Limulus</taxon>
    </lineage>
</organism>
<evidence type="ECO:0000256" key="5">
    <source>
        <dbReference type="ARBA" id="ARBA00023242"/>
    </source>
</evidence>
<evidence type="ECO:0000259" key="7">
    <source>
        <dbReference type="PROSITE" id="PS50888"/>
    </source>
</evidence>
<dbReference type="CDD" id="cd11419">
    <property type="entry name" value="bHLHzip_TFAP4"/>
    <property type="match status" value="1"/>
</dbReference>
<keyword evidence="2" id="KW-0805">Transcription regulation</keyword>
<dbReference type="InterPro" id="IPR011598">
    <property type="entry name" value="bHLH_dom"/>
</dbReference>
<evidence type="ECO:0000256" key="6">
    <source>
        <dbReference type="SAM" id="MobiDB-lite"/>
    </source>
</evidence>
<evidence type="ECO:0000256" key="4">
    <source>
        <dbReference type="ARBA" id="ARBA00023163"/>
    </source>
</evidence>
<dbReference type="GeneID" id="106478123"/>
<evidence type="ECO:0000313" key="8">
    <source>
        <dbReference type="Proteomes" id="UP000694941"/>
    </source>
</evidence>
<dbReference type="PANTHER" id="PTHR15741">
    <property type="entry name" value="BASIC HELIX-LOOP-HELIX ZIP TRANSCRIPTION FACTOR"/>
    <property type="match status" value="1"/>
</dbReference>
<keyword evidence="4" id="KW-0804">Transcription</keyword>
<dbReference type="Pfam" id="PF00010">
    <property type="entry name" value="HLH"/>
    <property type="match status" value="1"/>
</dbReference>
<feature type="compositionally biased region" description="Low complexity" evidence="6">
    <location>
        <begin position="263"/>
        <end position="273"/>
    </location>
</feature>
<dbReference type="Proteomes" id="UP000694941">
    <property type="component" value="Unplaced"/>
</dbReference>
<comment type="subcellular location">
    <subcellularLocation>
        <location evidence="1">Nucleus</location>
    </subcellularLocation>
</comment>
<reference evidence="9" key="1">
    <citation type="submission" date="2025-08" db="UniProtKB">
        <authorList>
            <consortium name="RefSeq"/>
        </authorList>
    </citation>
    <scope>IDENTIFICATION</scope>
    <source>
        <tissue evidence="9">Muscle</tissue>
    </source>
</reference>
<dbReference type="SMART" id="SM00353">
    <property type="entry name" value="HLH"/>
    <property type="match status" value="1"/>
</dbReference>